<evidence type="ECO:0000313" key="9">
    <source>
        <dbReference type="Proteomes" id="UP000002320"/>
    </source>
</evidence>
<dbReference type="GO" id="GO:0015137">
    <property type="term" value="F:citrate transmembrane transporter activity"/>
    <property type="evidence" value="ECO:0007669"/>
    <property type="project" value="TreeGrafter"/>
</dbReference>
<dbReference type="GO" id="GO:0015141">
    <property type="term" value="F:succinate transmembrane transporter activity"/>
    <property type="evidence" value="ECO:0007669"/>
    <property type="project" value="TreeGrafter"/>
</dbReference>
<dbReference type="InParanoid" id="B0XKU7"/>
<feature type="transmembrane region" description="Helical" evidence="6">
    <location>
        <begin position="81"/>
        <end position="101"/>
    </location>
</feature>
<evidence type="ECO:0000256" key="4">
    <source>
        <dbReference type="ARBA" id="ARBA00022989"/>
    </source>
</evidence>
<dbReference type="HOGENOM" id="CLU_2063746_0_0_1"/>
<dbReference type="VEuPathDB" id="VectorBase:CPIJ020012"/>
<evidence type="ECO:0000256" key="6">
    <source>
        <dbReference type="SAM" id="Phobius"/>
    </source>
</evidence>
<reference evidence="7" key="1">
    <citation type="submission" date="2007-03" db="EMBL/GenBank/DDBJ databases">
        <title>Annotation of Culex pipiens quinquefasciatus.</title>
        <authorList>
            <consortium name="The Broad Institute Genome Sequencing Platform"/>
            <person name="Atkinson P.W."/>
            <person name="Hemingway J."/>
            <person name="Christensen B.M."/>
            <person name="Higgs S."/>
            <person name="Kodira C."/>
            <person name="Hannick L."/>
            <person name="Megy K."/>
            <person name="O'Leary S."/>
            <person name="Pearson M."/>
            <person name="Haas B.J."/>
            <person name="Mauceli E."/>
            <person name="Wortman J.R."/>
            <person name="Lee N.H."/>
            <person name="Guigo R."/>
            <person name="Stanke M."/>
            <person name="Alvarado L."/>
            <person name="Amedeo P."/>
            <person name="Antoine C.H."/>
            <person name="Arensburger P."/>
            <person name="Bidwell S.L."/>
            <person name="Crawford M."/>
            <person name="Camaro F."/>
            <person name="Devon K."/>
            <person name="Engels R."/>
            <person name="Hammond M."/>
            <person name="Howarth C."/>
            <person name="Koehrsen M."/>
            <person name="Lawson D."/>
            <person name="Montgomery P."/>
            <person name="Nene V."/>
            <person name="Nusbaum C."/>
            <person name="Puiu D."/>
            <person name="Romero-Severson J."/>
            <person name="Severson D.W."/>
            <person name="Shumway M."/>
            <person name="Sisk P."/>
            <person name="Stolte C."/>
            <person name="Zeng Q."/>
            <person name="Eisenstadt E."/>
            <person name="Fraser-Liggett C."/>
            <person name="Strausberg R."/>
            <person name="Galagan J."/>
            <person name="Birren B."/>
            <person name="Collins F.H."/>
        </authorList>
    </citation>
    <scope>NUCLEOTIDE SEQUENCE [LARGE SCALE GENOMIC DNA]</scope>
    <source>
        <strain evidence="7">JHB</strain>
    </source>
</reference>
<keyword evidence="5 6" id="KW-0472">Membrane</keyword>
<evidence type="ECO:0000256" key="1">
    <source>
        <dbReference type="ARBA" id="ARBA00004141"/>
    </source>
</evidence>
<evidence type="ECO:0000313" key="8">
    <source>
        <dbReference type="EnsemblMetazoa" id="CPIJ020012-PA"/>
    </source>
</evidence>
<evidence type="ECO:0000256" key="2">
    <source>
        <dbReference type="ARBA" id="ARBA00006772"/>
    </source>
</evidence>
<dbReference type="PANTHER" id="PTHR10283:SF82">
    <property type="entry name" value="SOLUTE CARRIER FAMILY 13 MEMBER 2"/>
    <property type="match status" value="1"/>
</dbReference>
<evidence type="ECO:0000256" key="3">
    <source>
        <dbReference type="ARBA" id="ARBA00022692"/>
    </source>
</evidence>
<protein>
    <submittedName>
        <fullName evidence="7">Sodium/dicarboxylate cotransporter</fullName>
    </submittedName>
</protein>
<evidence type="ECO:0000256" key="5">
    <source>
        <dbReference type="ARBA" id="ARBA00023136"/>
    </source>
</evidence>
<dbReference type="KEGG" id="cqu:CpipJ_CPIJ020012"/>
<dbReference type="Pfam" id="PF00939">
    <property type="entry name" value="Na_sulph_symp"/>
    <property type="match status" value="1"/>
</dbReference>
<reference evidence="8" key="2">
    <citation type="submission" date="2021-02" db="UniProtKB">
        <authorList>
            <consortium name="EnsemblMetazoa"/>
        </authorList>
    </citation>
    <scope>IDENTIFICATION</scope>
    <source>
        <strain evidence="8">JHB</strain>
    </source>
</reference>
<name>B0XKU7_CULQU</name>
<evidence type="ECO:0000313" key="7">
    <source>
        <dbReference type="EMBL" id="EDS32684.1"/>
    </source>
</evidence>
<feature type="transmembrane region" description="Helical" evidence="6">
    <location>
        <begin position="42"/>
        <end position="61"/>
    </location>
</feature>
<proteinExistence type="inferred from homology"/>
<dbReference type="EnsemblMetazoa" id="CPIJ020012-RA">
    <property type="protein sequence ID" value="CPIJ020012-PA"/>
    <property type="gene ID" value="CPIJ020012"/>
</dbReference>
<comment type="similarity">
    <text evidence="2">Belongs to the SLC13A/DASS transporter (TC 2.A.47) family. NADC subfamily.</text>
</comment>
<dbReference type="eggNOG" id="KOG1281">
    <property type="taxonomic scope" value="Eukaryota"/>
</dbReference>
<accession>B0XKU7</accession>
<dbReference type="Proteomes" id="UP000002320">
    <property type="component" value="Unassembled WGS sequence"/>
</dbReference>
<keyword evidence="4 6" id="KW-1133">Transmembrane helix</keyword>
<organism>
    <name type="scientific">Culex quinquefasciatus</name>
    <name type="common">Southern house mosquito</name>
    <name type="synonym">Culex pungens</name>
    <dbReference type="NCBI Taxonomy" id="7176"/>
    <lineage>
        <taxon>Eukaryota</taxon>
        <taxon>Metazoa</taxon>
        <taxon>Ecdysozoa</taxon>
        <taxon>Arthropoda</taxon>
        <taxon>Hexapoda</taxon>
        <taxon>Insecta</taxon>
        <taxon>Pterygota</taxon>
        <taxon>Neoptera</taxon>
        <taxon>Endopterygota</taxon>
        <taxon>Diptera</taxon>
        <taxon>Nematocera</taxon>
        <taxon>Culicoidea</taxon>
        <taxon>Culicidae</taxon>
        <taxon>Culicinae</taxon>
        <taxon>Culicini</taxon>
        <taxon>Culex</taxon>
        <taxon>Culex</taxon>
    </lineage>
</organism>
<dbReference type="PANTHER" id="PTHR10283">
    <property type="entry name" value="SOLUTE CARRIER FAMILY 13 MEMBER"/>
    <property type="match status" value="1"/>
</dbReference>
<dbReference type="AlphaFoldDB" id="B0XKU7"/>
<dbReference type="GO" id="GO:0005886">
    <property type="term" value="C:plasma membrane"/>
    <property type="evidence" value="ECO:0007669"/>
    <property type="project" value="TreeGrafter"/>
</dbReference>
<gene>
    <name evidence="8" type="primary">6054335</name>
    <name evidence="7" type="ORF">CpipJ_CPIJ020012</name>
</gene>
<dbReference type="STRING" id="7176.B0XKU7"/>
<keyword evidence="3 6" id="KW-0812">Transmembrane</keyword>
<keyword evidence="9" id="KW-1185">Reference proteome</keyword>
<comment type="subcellular location">
    <subcellularLocation>
        <location evidence="1">Membrane</location>
        <topology evidence="1">Multi-pass membrane protein</topology>
    </subcellularLocation>
</comment>
<dbReference type="InterPro" id="IPR001898">
    <property type="entry name" value="SLC13A/DASS"/>
</dbReference>
<sequence>MAKLKSNRQSKESKIGAESEAIARRVIESRYKDMGPMTSHEISVAILFVLSIVLFFTRSPGFIPGWVDLFPGAKIKDATPAIFIVVTLFVIPADWQWLNYFRRKSGYFNRDSFEVTKKD</sequence>
<dbReference type="EMBL" id="DS234017">
    <property type="protein sequence ID" value="EDS32684.1"/>
    <property type="molecule type" value="Genomic_DNA"/>
</dbReference>
<dbReference type="OrthoDB" id="6493944at2759"/>
<dbReference type="VEuPathDB" id="VectorBase:CQUJHB010204"/>